<comment type="similarity">
    <text evidence="1 8">Belongs to the CoaE family.</text>
</comment>
<keyword evidence="2 8" id="KW-0963">Cytoplasm</keyword>
<dbReference type="PROSITE" id="PS51219">
    <property type="entry name" value="DPCK"/>
    <property type="match status" value="1"/>
</dbReference>
<dbReference type="InterPro" id="IPR001977">
    <property type="entry name" value="Depp_CoAkinase"/>
</dbReference>
<evidence type="ECO:0000256" key="8">
    <source>
        <dbReference type="HAMAP-Rule" id="MF_00376"/>
    </source>
</evidence>
<accession>A0AAE8LVI2</accession>
<keyword evidence="4 8" id="KW-0547">Nucleotide-binding</keyword>
<dbReference type="PANTHER" id="PTHR10695:SF46">
    <property type="entry name" value="BIFUNCTIONAL COENZYME A SYNTHASE-RELATED"/>
    <property type="match status" value="1"/>
</dbReference>
<dbReference type="CDD" id="cd02022">
    <property type="entry name" value="DPCK"/>
    <property type="match status" value="1"/>
</dbReference>
<dbReference type="EMBL" id="OKRC01000002">
    <property type="protein sequence ID" value="SPE19505.1"/>
    <property type="molecule type" value="Genomic_DNA"/>
</dbReference>
<keyword evidence="7 8" id="KW-0173">Coenzyme A biosynthesis</keyword>
<evidence type="ECO:0000256" key="4">
    <source>
        <dbReference type="ARBA" id="ARBA00022741"/>
    </source>
</evidence>
<dbReference type="GO" id="GO:0005737">
    <property type="term" value="C:cytoplasm"/>
    <property type="evidence" value="ECO:0007669"/>
    <property type="project" value="UniProtKB-SubCell"/>
</dbReference>
<dbReference type="GO" id="GO:0015937">
    <property type="term" value="P:coenzyme A biosynthetic process"/>
    <property type="evidence" value="ECO:0007669"/>
    <property type="project" value="UniProtKB-UniRule"/>
</dbReference>
<dbReference type="HAMAP" id="MF_00376">
    <property type="entry name" value="Dephospho_CoA_kinase"/>
    <property type="match status" value="1"/>
</dbReference>
<dbReference type="FunFam" id="3.40.50.300:FF:000991">
    <property type="entry name" value="Dephospho-CoA kinase"/>
    <property type="match status" value="1"/>
</dbReference>
<comment type="pathway">
    <text evidence="8">Cofactor biosynthesis; coenzyme A biosynthesis; CoA from (R)-pantothenate: step 5/5.</text>
</comment>
<reference evidence="10 11" key="1">
    <citation type="submission" date="2018-02" db="EMBL/GenBank/DDBJ databases">
        <authorList>
            <person name="Rodrigo-Torres L."/>
            <person name="Arahal R. D."/>
            <person name="Lucena T."/>
        </authorList>
    </citation>
    <scope>NUCLEOTIDE SEQUENCE [LARGE SCALE GENOMIC DNA]</scope>
    <source>
        <strain evidence="10 11">CECT 9267</strain>
    </source>
</reference>
<proteinExistence type="inferred from homology"/>
<protein>
    <recommendedName>
        <fullName evidence="8 9">Dephospho-CoA kinase</fullName>
        <ecNumber evidence="8 9">2.7.1.24</ecNumber>
    </recommendedName>
    <alternativeName>
        <fullName evidence="8">Dephosphocoenzyme A kinase</fullName>
    </alternativeName>
</protein>
<comment type="function">
    <text evidence="8">Catalyzes the phosphorylation of the 3'-hydroxyl group of dephosphocoenzyme A to form coenzyme A.</text>
</comment>
<organism evidence="10 11">
    <name type="scientific">Latilactobacillus sakei</name>
    <name type="common">Lactobacillus sakei</name>
    <dbReference type="NCBI Taxonomy" id="1599"/>
    <lineage>
        <taxon>Bacteria</taxon>
        <taxon>Bacillati</taxon>
        <taxon>Bacillota</taxon>
        <taxon>Bacilli</taxon>
        <taxon>Lactobacillales</taxon>
        <taxon>Lactobacillaceae</taxon>
        <taxon>Latilactobacillus</taxon>
    </lineage>
</organism>
<dbReference type="Proteomes" id="UP000239650">
    <property type="component" value="Unassembled WGS sequence"/>
</dbReference>
<dbReference type="SUPFAM" id="SSF52540">
    <property type="entry name" value="P-loop containing nucleoside triphosphate hydrolases"/>
    <property type="match status" value="1"/>
</dbReference>
<evidence type="ECO:0000256" key="5">
    <source>
        <dbReference type="ARBA" id="ARBA00022777"/>
    </source>
</evidence>
<dbReference type="EC" id="2.7.1.24" evidence="8 9"/>
<dbReference type="NCBIfam" id="TIGR00152">
    <property type="entry name" value="dephospho-CoA kinase"/>
    <property type="match status" value="1"/>
</dbReference>
<dbReference type="InterPro" id="IPR027417">
    <property type="entry name" value="P-loop_NTPase"/>
</dbReference>
<dbReference type="PANTHER" id="PTHR10695">
    <property type="entry name" value="DEPHOSPHO-COA KINASE-RELATED"/>
    <property type="match status" value="1"/>
</dbReference>
<evidence type="ECO:0000256" key="2">
    <source>
        <dbReference type="ARBA" id="ARBA00022490"/>
    </source>
</evidence>
<keyword evidence="6 8" id="KW-0067">ATP-binding</keyword>
<feature type="binding site" evidence="8">
    <location>
        <begin position="12"/>
        <end position="17"/>
    </location>
    <ligand>
        <name>ATP</name>
        <dbReference type="ChEBI" id="CHEBI:30616"/>
    </ligand>
</feature>
<dbReference type="RefSeq" id="WP_100970247.1">
    <property type="nucleotide sequence ID" value="NZ_CP015487.1"/>
</dbReference>
<dbReference type="AlphaFoldDB" id="A0AAE8LVI2"/>
<evidence type="ECO:0000313" key="11">
    <source>
        <dbReference type="Proteomes" id="UP000239650"/>
    </source>
</evidence>
<evidence type="ECO:0000256" key="1">
    <source>
        <dbReference type="ARBA" id="ARBA00009018"/>
    </source>
</evidence>
<comment type="catalytic activity">
    <reaction evidence="8">
        <text>3'-dephospho-CoA + ATP = ADP + CoA + H(+)</text>
        <dbReference type="Rhea" id="RHEA:18245"/>
        <dbReference type="ChEBI" id="CHEBI:15378"/>
        <dbReference type="ChEBI" id="CHEBI:30616"/>
        <dbReference type="ChEBI" id="CHEBI:57287"/>
        <dbReference type="ChEBI" id="CHEBI:57328"/>
        <dbReference type="ChEBI" id="CHEBI:456216"/>
        <dbReference type="EC" id="2.7.1.24"/>
    </reaction>
</comment>
<comment type="subcellular location">
    <subcellularLocation>
        <location evidence="8">Cytoplasm</location>
    </subcellularLocation>
</comment>
<dbReference type="GO" id="GO:0004140">
    <property type="term" value="F:dephospho-CoA kinase activity"/>
    <property type="evidence" value="ECO:0007669"/>
    <property type="project" value="UniProtKB-UniRule"/>
</dbReference>
<gene>
    <name evidence="8 10" type="primary">coaE</name>
    <name evidence="10" type="ORF">LAS9267_00469</name>
</gene>
<evidence type="ECO:0000256" key="9">
    <source>
        <dbReference type="NCBIfam" id="TIGR00152"/>
    </source>
</evidence>
<evidence type="ECO:0000313" key="10">
    <source>
        <dbReference type="EMBL" id="SPE19505.1"/>
    </source>
</evidence>
<keyword evidence="5 8" id="KW-0418">Kinase</keyword>
<comment type="caution">
    <text evidence="10">The sequence shown here is derived from an EMBL/GenBank/DDBJ whole genome shotgun (WGS) entry which is preliminary data.</text>
</comment>
<dbReference type="Gene3D" id="3.40.50.300">
    <property type="entry name" value="P-loop containing nucleotide triphosphate hydrolases"/>
    <property type="match status" value="1"/>
</dbReference>
<sequence length="202" mass="22041">MTYFLGLTGGIATGKTTVSQMLAQQGIPIIDGDQVAHQVLANNQSVQAQIQATFGKQLVQDGQVDRAALGKLVFGNQAALAQLNAITAPVIRETIMTEMAQAKAHQVPLVVLDLPLLYEQHYETVCDGVLVIYLPVEKQLARLRARNQLSREDALKRINSQASLAEKRDRADFVIDNQGSLDQLKAQLKTVLEGVRHKSGMS</sequence>
<evidence type="ECO:0000256" key="7">
    <source>
        <dbReference type="ARBA" id="ARBA00022993"/>
    </source>
</evidence>
<dbReference type="Pfam" id="PF01121">
    <property type="entry name" value="CoaE"/>
    <property type="match status" value="1"/>
</dbReference>
<keyword evidence="3 8" id="KW-0808">Transferase</keyword>
<evidence type="ECO:0000256" key="6">
    <source>
        <dbReference type="ARBA" id="ARBA00022840"/>
    </source>
</evidence>
<name>A0AAE8LVI2_LATSK</name>
<dbReference type="GO" id="GO:0005524">
    <property type="term" value="F:ATP binding"/>
    <property type="evidence" value="ECO:0007669"/>
    <property type="project" value="UniProtKB-UniRule"/>
</dbReference>
<evidence type="ECO:0000256" key="3">
    <source>
        <dbReference type="ARBA" id="ARBA00022679"/>
    </source>
</evidence>